<evidence type="ECO:0000256" key="3">
    <source>
        <dbReference type="ARBA" id="ARBA00022840"/>
    </source>
</evidence>
<dbReference type="EMBL" id="VZZJ01000030">
    <property type="protein sequence ID" value="KAB1070228.1"/>
    <property type="molecule type" value="Genomic_DNA"/>
</dbReference>
<dbReference type="SUPFAM" id="SSF160467">
    <property type="entry name" value="PH0987 N-terminal domain-like"/>
    <property type="match status" value="1"/>
</dbReference>
<dbReference type="GO" id="GO:0005524">
    <property type="term" value="F:ATP binding"/>
    <property type="evidence" value="ECO:0007669"/>
    <property type="project" value="UniProtKB-KW"/>
</dbReference>
<evidence type="ECO:0000256" key="1">
    <source>
        <dbReference type="ARBA" id="ARBA00022741"/>
    </source>
</evidence>
<protein>
    <submittedName>
        <fullName evidence="5">Allophanate hydrolase subunit 1</fullName>
    </submittedName>
</protein>
<gene>
    <name evidence="5" type="ORF">F6X51_23405</name>
</gene>
<dbReference type="InterPro" id="IPR003833">
    <property type="entry name" value="CT_C_D"/>
</dbReference>
<dbReference type="InterPro" id="IPR010016">
    <property type="entry name" value="PxpB"/>
</dbReference>
<keyword evidence="1" id="KW-0547">Nucleotide-binding</keyword>
<dbReference type="Proteomes" id="UP000441523">
    <property type="component" value="Unassembled WGS sequence"/>
</dbReference>
<dbReference type="Gene3D" id="3.30.1360.40">
    <property type="match status" value="1"/>
</dbReference>
<evidence type="ECO:0000313" key="6">
    <source>
        <dbReference type="Proteomes" id="UP000441523"/>
    </source>
</evidence>
<feature type="domain" description="Carboxyltransferase" evidence="4">
    <location>
        <begin position="12"/>
        <end position="212"/>
    </location>
</feature>
<keyword evidence="6" id="KW-1185">Reference proteome</keyword>
<organism evidence="5 6">
    <name type="scientific">Methylobacterium planeticum</name>
    <dbReference type="NCBI Taxonomy" id="2615211"/>
    <lineage>
        <taxon>Bacteria</taxon>
        <taxon>Pseudomonadati</taxon>
        <taxon>Pseudomonadota</taxon>
        <taxon>Alphaproteobacteria</taxon>
        <taxon>Hyphomicrobiales</taxon>
        <taxon>Methylobacteriaceae</taxon>
        <taxon>Methylobacterium</taxon>
    </lineage>
</organism>
<dbReference type="Gene3D" id="2.40.100.10">
    <property type="entry name" value="Cyclophilin-like"/>
    <property type="match status" value="1"/>
</dbReference>
<dbReference type="InterPro" id="IPR029000">
    <property type="entry name" value="Cyclophilin-like_dom_sf"/>
</dbReference>
<dbReference type="GO" id="GO:0016787">
    <property type="term" value="F:hydrolase activity"/>
    <property type="evidence" value="ECO:0007669"/>
    <property type="project" value="UniProtKB-KW"/>
</dbReference>
<dbReference type="Pfam" id="PF02682">
    <property type="entry name" value="CT_C_D"/>
    <property type="match status" value="1"/>
</dbReference>
<sequence>MPPAAEPERPAPRFLDAGEAALVVEFGSTVDPAINDRVLALDTALRNDPPRGLTESVPTYRSLMIHYDPLVLARGQLVGFVEETLAQDGAARAPGRTWILPCCYDPEFAEDIAEVAGIAGLAAERMAELHRTAEYRVYMYGFAPGFAYLGGLPAELAVSRRASPRAPHPQGALLIGGGLAAVGTFPMPTGWYVVARTPERLFFETRDPNFLIEGGDNLRFEAIDAATFVDLDRRAASGEVIARATG</sequence>
<accession>A0A6N6MJI4</accession>
<dbReference type="RefSeq" id="WP_150966083.1">
    <property type="nucleotide sequence ID" value="NZ_VZZJ01000030.1"/>
</dbReference>
<evidence type="ECO:0000313" key="5">
    <source>
        <dbReference type="EMBL" id="KAB1070228.1"/>
    </source>
</evidence>
<dbReference type="SUPFAM" id="SSF50891">
    <property type="entry name" value="Cyclophilin-like"/>
    <property type="match status" value="1"/>
</dbReference>
<keyword evidence="3" id="KW-0067">ATP-binding</keyword>
<keyword evidence="2 5" id="KW-0378">Hydrolase</keyword>
<proteinExistence type="predicted"/>
<evidence type="ECO:0000259" key="4">
    <source>
        <dbReference type="SMART" id="SM00796"/>
    </source>
</evidence>
<comment type="caution">
    <text evidence="5">The sequence shown here is derived from an EMBL/GenBank/DDBJ whole genome shotgun (WGS) entry which is preliminary data.</text>
</comment>
<dbReference type="PANTHER" id="PTHR34698">
    <property type="entry name" value="5-OXOPROLINASE SUBUNIT B"/>
    <property type="match status" value="1"/>
</dbReference>
<dbReference type="AlphaFoldDB" id="A0A6N6MJI4"/>
<dbReference type="SMART" id="SM00796">
    <property type="entry name" value="AHS1"/>
    <property type="match status" value="1"/>
</dbReference>
<dbReference type="PANTHER" id="PTHR34698:SF2">
    <property type="entry name" value="5-OXOPROLINASE SUBUNIT B"/>
    <property type="match status" value="1"/>
</dbReference>
<name>A0A6N6MJI4_9HYPH</name>
<evidence type="ECO:0000256" key="2">
    <source>
        <dbReference type="ARBA" id="ARBA00022801"/>
    </source>
</evidence>
<reference evidence="5 6" key="1">
    <citation type="submission" date="2019-09" db="EMBL/GenBank/DDBJ databases">
        <title>YIM 132548 draft genome.</title>
        <authorList>
            <person name="Jiang L."/>
        </authorList>
    </citation>
    <scope>NUCLEOTIDE SEQUENCE [LARGE SCALE GENOMIC DNA]</scope>
    <source>
        <strain evidence="5 6">YIM 132548</strain>
    </source>
</reference>